<keyword evidence="1" id="KW-0175">Coiled coil</keyword>
<protein>
    <submittedName>
        <fullName evidence="3">Uncharacterized protein</fullName>
    </submittedName>
</protein>
<sequence length="426" mass="47833">MPTRYPPDVEELPSHRSMDSVGVLSLPKSSQDETSKDANAGDSFPGRSKDPQEYHTMPDILDAAHIVKLLSANSRLLSLQNNVASKRSEVQELRTALRFQREEEAEIRGRFISHLTAAQGTLTSLQPLLQDNEALLVATGEYSDMETDYNKAESQLERDEYALIKAMEEFARLSSNHSLPAPEETSPIEQHHLSGVGSTASSVPEDPPDVVEYVSRLADVRMVQERLCDLDRDLLLIQEKQAERASLNIPMDDECLEFLRTYDEERGEIWAELSIAQQDVNQLRTVCFKKGHLTDEYIRGRDFLPEIHPVALANQPRDPLKASTEEDTSPFYPLEETMSSNQFVNKWLLHRLRQSNVEIGHLKSLPEIQSLCDRGYDGRKVSQLSLNNWFEDEASRSPPPPPDTSDMSAQGPGSATNTVSKGHSLP</sequence>
<name>A0A5N6ZFM9_9EURO</name>
<gene>
    <name evidence="3" type="ORF">BDV28DRAFT_146615</name>
</gene>
<evidence type="ECO:0000256" key="1">
    <source>
        <dbReference type="SAM" id="Coils"/>
    </source>
</evidence>
<dbReference type="OrthoDB" id="3553547at2759"/>
<accession>A0A5N6ZFM9</accession>
<feature type="region of interest" description="Disordered" evidence="2">
    <location>
        <begin position="176"/>
        <end position="207"/>
    </location>
</feature>
<keyword evidence="4" id="KW-1185">Reference proteome</keyword>
<dbReference type="AlphaFoldDB" id="A0A5N6ZFM9"/>
<organism evidence="3 4">
    <name type="scientific">Aspergillus coremiiformis</name>
    <dbReference type="NCBI Taxonomy" id="138285"/>
    <lineage>
        <taxon>Eukaryota</taxon>
        <taxon>Fungi</taxon>
        <taxon>Dikarya</taxon>
        <taxon>Ascomycota</taxon>
        <taxon>Pezizomycotina</taxon>
        <taxon>Eurotiomycetes</taxon>
        <taxon>Eurotiomycetidae</taxon>
        <taxon>Eurotiales</taxon>
        <taxon>Aspergillaceae</taxon>
        <taxon>Aspergillus</taxon>
        <taxon>Aspergillus subgen. Circumdati</taxon>
    </lineage>
</organism>
<dbReference type="Proteomes" id="UP000327118">
    <property type="component" value="Unassembled WGS sequence"/>
</dbReference>
<evidence type="ECO:0000313" key="4">
    <source>
        <dbReference type="Proteomes" id="UP000327118"/>
    </source>
</evidence>
<evidence type="ECO:0000313" key="3">
    <source>
        <dbReference type="EMBL" id="KAE8354910.1"/>
    </source>
</evidence>
<proteinExistence type="predicted"/>
<reference evidence="4" key="1">
    <citation type="submission" date="2019-04" db="EMBL/GenBank/DDBJ databases">
        <title>Friends and foes A comparative genomics studyof 23 Aspergillus species from section Flavi.</title>
        <authorList>
            <consortium name="DOE Joint Genome Institute"/>
            <person name="Kjaerbolling I."/>
            <person name="Vesth T."/>
            <person name="Frisvad J.C."/>
            <person name="Nybo J.L."/>
            <person name="Theobald S."/>
            <person name="Kildgaard S."/>
            <person name="Isbrandt T."/>
            <person name="Kuo A."/>
            <person name="Sato A."/>
            <person name="Lyhne E.K."/>
            <person name="Kogle M.E."/>
            <person name="Wiebenga A."/>
            <person name="Kun R.S."/>
            <person name="Lubbers R.J."/>
            <person name="Makela M.R."/>
            <person name="Barry K."/>
            <person name="Chovatia M."/>
            <person name="Clum A."/>
            <person name="Daum C."/>
            <person name="Haridas S."/>
            <person name="He G."/>
            <person name="LaButti K."/>
            <person name="Lipzen A."/>
            <person name="Mondo S."/>
            <person name="Riley R."/>
            <person name="Salamov A."/>
            <person name="Simmons B.A."/>
            <person name="Magnuson J.K."/>
            <person name="Henrissat B."/>
            <person name="Mortensen U.H."/>
            <person name="Larsen T.O."/>
            <person name="Devries R.P."/>
            <person name="Grigoriev I.V."/>
            <person name="Machida M."/>
            <person name="Baker S.E."/>
            <person name="Andersen M.R."/>
        </authorList>
    </citation>
    <scope>NUCLEOTIDE SEQUENCE [LARGE SCALE GENOMIC DNA]</scope>
    <source>
        <strain evidence="4">CBS 553.77</strain>
    </source>
</reference>
<dbReference type="EMBL" id="ML739062">
    <property type="protein sequence ID" value="KAE8354910.1"/>
    <property type="molecule type" value="Genomic_DNA"/>
</dbReference>
<evidence type="ECO:0000256" key="2">
    <source>
        <dbReference type="SAM" id="MobiDB-lite"/>
    </source>
</evidence>
<feature type="region of interest" description="Disordered" evidence="2">
    <location>
        <begin position="387"/>
        <end position="426"/>
    </location>
</feature>
<feature type="coiled-coil region" evidence="1">
    <location>
        <begin position="76"/>
        <end position="103"/>
    </location>
</feature>
<feature type="region of interest" description="Disordered" evidence="2">
    <location>
        <begin position="1"/>
        <end position="53"/>
    </location>
</feature>
<feature type="compositionally biased region" description="Polar residues" evidence="2">
    <location>
        <begin position="405"/>
        <end position="426"/>
    </location>
</feature>